<dbReference type="AlphaFoldDB" id="A0A6J4JGW9"/>
<keyword evidence="4 6" id="KW-1133">Transmembrane helix</keyword>
<dbReference type="Pfam" id="PF02687">
    <property type="entry name" value="FtsX"/>
    <property type="match status" value="2"/>
</dbReference>
<proteinExistence type="predicted"/>
<keyword evidence="3 6" id="KW-0812">Transmembrane</keyword>
<name>A0A6J4JGW9_9PROT</name>
<feature type="domain" description="ABC3 transporter permease C-terminal" evidence="7">
    <location>
        <begin position="270"/>
        <end position="389"/>
    </location>
</feature>
<evidence type="ECO:0000256" key="5">
    <source>
        <dbReference type="ARBA" id="ARBA00023136"/>
    </source>
</evidence>
<feature type="transmembrane region" description="Helical" evidence="6">
    <location>
        <begin position="435"/>
        <end position="457"/>
    </location>
</feature>
<evidence type="ECO:0000313" key="8">
    <source>
        <dbReference type="EMBL" id="CAA9279768.1"/>
    </source>
</evidence>
<evidence type="ECO:0000256" key="3">
    <source>
        <dbReference type="ARBA" id="ARBA00022692"/>
    </source>
</evidence>
<feature type="transmembrane region" description="Helical" evidence="6">
    <location>
        <begin position="410"/>
        <end position="429"/>
    </location>
</feature>
<feature type="transmembrane region" description="Helical" evidence="6">
    <location>
        <begin position="805"/>
        <end position="823"/>
    </location>
</feature>
<organism evidence="8">
    <name type="scientific">uncultured Acetobacteraceae bacterium</name>
    <dbReference type="NCBI Taxonomy" id="169975"/>
    <lineage>
        <taxon>Bacteria</taxon>
        <taxon>Pseudomonadati</taxon>
        <taxon>Pseudomonadota</taxon>
        <taxon>Alphaproteobacteria</taxon>
        <taxon>Acetobacterales</taxon>
        <taxon>Acetobacteraceae</taxon>
        <taxon>environmental samples</taxon>
    </lineage>
</organism>
<keyword evidence="5 6" id="KW-0472">Membrane</keyword>
<gene>
    <name evidence="8" type="ORF">AVDCRST_MAG04-3641</name>
</gene>
<sequence length="844" mass="85514">MLQVAMQMARRRLSALVAVALAVLGGAACLTVAGVLAETGVRSHPPVGRLAGADVVVSADQTIRAPGDITIGLPERRTVPAALVGRLAQVPGVTAAVGDLSFPAAVVDARGAAVPGPDPAVAGHGWQSTQLLEQARVAGRAPAGSDEVALAGATAAAAGVRRGGRVTVVAAGRSAEYRITAVVRGAPAGIYMADAVAARIAGRIQGPRAGTVDLVGLRVAAGEAGAVSAAVREAVKDDGLSVSTGSARGDATDAGAAAARSNLLAIAGSLAGTVLLLVAFVVTGASSLLVEAQRRDLALLRAVGATPRQIRRLAAAQTSLMTAVALLPGVLLGYVLSSVFKQLLTDAGLVPDDLPLAASPLPALVAAVVVVLVVQLSTRGAARKTSRMPATEAVRESQVEPRQPSRIRTVAGLLLIVGAMTLSIVPLWLRTVEGAAATAIAGILAAIGLGLCGPALIRIASKALAVRLPGSVSAPAWLAVANTRGYSRRAAAITTALAMVVVFTLTYFLSLTTVTGASSRDVRAATLAQQTIDAPALGGLPEDTLARVEATPGVRAAAPVSTTTVLWPYEELGEPTIEAAPATILTAAAPGVLDLDVRAGRMTDLVGSTIAVGSDVARRRDAGLNSRVRLILGDGSRVTARVVAVYRRDLGFGPVVLSRDLATGHTTAGLDQSVLVRTDGSAAAERGLASIVASSPGVVLSEANGDAGRGSPPEAAVNFAVVGVLLGYLLLGVTNRLVATMRGRQGEIAALRLLGATPRQIRRMLRLEAGLVCAAALTCGLLLAAVPLAFLGIGFLDRPLPSGPLWLLPFTVLVVAAVTFITTEHATRWMLRRSPLRALAQAAN</sequence>
<evidence type="ECO:0000256" key="2">
    <source>
        <dbReference type="ARBA" id="ARBA00022475"/>
    </source>
</evidence>
<feature type="transmembrane region" description="Helical" evidence="6">
    <location>
        <begin position="769"/>
        <end position="793"/>
    </location>
</feature>
<dbReference type="GO" id="GO:0005886">
    <property type="term" value="C:plasma membrane"/>
    <property type="evidence" value="ECO:0007669"/>
    <property type="project" value="UniProtKB-SubCell"/>
</dbReference>
<feature type="transmembrane region" description="Helical" evidence="6">
    <location>
        <begin position="270"/>
        <end position="292"/>
    </location>
</feature>
<dbReference type="EMBL" id="CADCTL010000266">
    <property type="protein sequence ID" value="CAA9279768.1"/>
    <property type="molecule type" value="Genomic_DNA"/>
</dbReference>
<comment type="subcellular location">
    <subcellularLocation>
        <location evidence="1">Cell membrane</location>
        <topology evidence="1">Multi-pass membrane protein</topology>
    </subcellularLocation>
</comment>
<feature type="transmembrane region" description="Helical" evidence="6">
    <location>
        <begin position="356"/>
        <end position="378"/>
    </location>
</feature>
<evidence type="ECO:0000256" key="6">
    <source>
        <dbReference type="SAM" id="Phobius"/>
    </source>
</evidence>
<protein>
    <recommendedName>
        <fullName evidence="7">ABC3 transporter permease C-terminal domain-containing protein</fullName>
    </recommendedName>
</protein>
<evidence type="ECO:0000259" key="7">
    <source>
        <dbReference type="Pfam" id="PF02687"/>
    </source>
</evidence>
<keyword evidence="2" id="KW-1003">Cell membrane</keyword>
<feature type="transmembrane region" description="Helical" evidence="6">
    <location>
        <begin position="490"/>
        <end position="509"/>
    </location>
</feature>
<feature type="transmembrane region" description="Helical" evidence="6">
    <location>
        <begin position="313"/>
        <end position="336"/>
    </location>
</feature>
<dbReference type="PANTHER" id="PTHR30287:SF1">
    <property type="entry name" value="INNER MEMBRANE PROTEIN"/>
    <property type="match status" value="1"/>
</dbReference>
<evidence type="ECO:0000256" key="4">
    <source>
        <dbReference type="ARBA" id="ARBA00022989"/>
    </source>
</evidence>
<feature type="transmembrane region" description="Helical" evidence="6">
    <location>
        <begin position="715"/>
        <end position="734"/>
    </location>
</feature>
<evidence type="ECO:0000256" key="1">
    <source>
        <dbReference type="ARBA" id="ARBA00004651"/>
    </source>
</evidence>
<dbReference type="PANTHER" id="PTHR30287">
    <property type="entry name" value="MEMBRANE COMPONENT OF PREDICTED ABC SUPERFAMILY METABOLITE UPTAKE TRANSPORTER"/>
    <property type="match status" value="1"/>
</dbReference>
<reference evidence="8" key="1">
    <citation type="submission" date="2020-02" db="EMBL/GenBank/DDBJ databases">
        <authorList>
            <person name="Meier V. D."/>
        </authorList>
    </citation>
    <scope>NUCLEOTIDE SEQUENCE</scope>
    <source>
        <strain evidence="8">AVDCRST_MAG04</strain>
    </source>
</reference>
<dbReference type="InterPro" id="IPR003838">
    <property type="entry name" value="ABC3_permease_C"/>
</dbReference>
<feature type="domain" description="ABC3 transporter permease C-terminal" evidence="7">
    <location>
        <begin position="721"/>
        <end position="820"/>
    </location>
</feature>
<accession>A0A6J4JGW9</accession>
<dbReference type="InterPro" id="IPR038766">
    <property type="entry name" value="Membrane_comp_ABC_pdt"/>
</dbReference>